<feature type="binding site" evidence="4">
    <location>
        <begin position="96"/>
        <end position="98"/>
    </location>
    <ligand>
        <name>CoA</name>
        <dbReference type="ChEBI" id="CHEBI:57287"/>
    </ligand>
</feature>
<keyword evidence="2 4" id="KW-0436">Ligase</keyword>
<evidence type="ECO:0000256" key="6">
    <source>
        <dbReference type="RuleBase" id="RU000699"/>
    </source>
</evidence>
<evidence type="ECO:0000256" key="3">
    <source>
        <dbReference type="ARBA" id="ARBA00022741"/>
    </source>
</evidence>
<comment type="catalytic activity">
    <reaction evidence="4 6">
        <text>succinate + ATP + CoA = succinyl-CoA + ADP + phosphate</text>
        <dbReference type="Rhea" id="RHEA:17661"/>
        <dbReference type="ChEBI" id="CHEBI:30031"/>
        <dbReference type="ChEBI" id="CHEBI:30616"/>
        <dbReference type="ChEBI" id="CHEBI:43474"/>
        <dbReference type="ChEBI" id="CHEBI:57287"/>
        <dbReference type="ChEBI" id="CHEBI:57292"/>
        <dbReference type="ChEBI" id="CHEBI:456216"/>
        <dbReference type="EC" id="6.2.1.5"/>
    </reaction>
</comment>
<dbReference type="InterPro" id="IPR033847">
    <property type="entry name" value="Citrt_syn/SCS-alpha_CS"/>
</dbReference>
<dbReference type="PANTHER" id="PTHR11117:SF2">
    <property type="entry name" value="SUCCINATE--COA LIGASE [ADP_GDP-FORMING] SUBUNIT ALPHA, MITOCHONDRIAL"/>
    <property type="match status" value="1"/>
</dbReference>
<comment type="similarity">
    <text evidence="4 5">Belongs to the succinate/malate CoA ligase alpha subunit family.</text>
</comment>
<dbReference type="SUPFAM" id="SSF51735">
    <property type="entry name" value="NAD(P)-binding Rossmann-fold domains"/>
    <property type="match status" value="1"/>
</dbReference>
<dbReference type="NCBIfam" id="NF004230">
    <property type="entry name" value="PRK05678.1"/>
    <property type="match status" value="1"/>
</dbReference>
<dbReference type="PROSITE" id="PS00399">
    <property type="entry name" value="SUCCINYL_COA_LIG_2"/>
    <property type="match status" value="1"/>
</dbReference>
<dbReference type="PANTHER" id="PTHR11117">
    <property type="entry name" value="SUCCINYL-COA LIGASE SUBUNIT ALPHA"/>
    <property type="match status" value="1"/>
</dbReference>
<dbReference type="InterPro" id="IPR003781">
    <property type="entry name" value="CoA-bd"/>
</dbReference>
<dbReference type="InterPro" id="IPR016102">
    <property type="entry name" value="Succinyl-CoA_synth-like"/>
</dbReference>
<dbReference type="InterPro" id="IPR036291">
    <property type="entry name" value="NAD(P)-bd_dom_sf"/>
</dbReference>
<organism evidence="8 9">
    <name type="scientific">Geochorda subterranea</name>
    <dbReference type="NCBI Taxonomy" id="3109564"/>
    <lineage>
        <taxon>Bacteria</taxon>
        <taxon>Bacillati</taxon>
        <taxon>Bacillota</taxon>
        <taxon>Limnochordia</taxon>
        <taxon>Limnochordales</taxon>
        <taxon>Geochordaceae</taxon>
        <taxon>Geochorda</taxon>
    </lineage>
</organism>
<dbReference type="SUPFAM" id="SSF52210">
    <property type="entry name" value="Succinyl-CoA synthetase domains"/>
    <property type="match status" value="1"/>
</dbReference>
<dbReference type="Proteomes" id="UP001333102">
    <property type="component" value="Chromosome"/>
</dbReference>
<dbReference type="PROSITE" id="PS01216">
    <property type="entry name" value="SUCCINYL_COA_LIG_1"/>
    <property type="match status" value="1"/>
</dbReference>
<accession>A0ABZ1BPE1</accession>
<comment type="pathway">
    <text evidence="4 6">Carbohydrate metabolism; tricarboxylic acid cycle; succinate from succinyl-CoA (ligase route): step 1/1.</text>
</comment>
<dbReference type="RefSeq" id="WP_324669031.1">
    <property type="nucleotide sequence ID" value="NZ_CP141614.1"/>
</dbReference>
<dbReference type="InterPro" id="IPR017440">
    <property type="entry name" value="Cit_synth/succinyl-CoA_lig_AS"/>
</dbReference>
<evidence type="ECO:0000256" key="2">
    <source>
        <dbReference type="ARBA" id="ARBA00022598"/>
    </source>
</evidence>
<keyword evidence="3 4" id="KW-0547">Nucleotide-binding</keyword>
<feature type="domain" description="CoA-binding" evidence="7">
    <location>
        <begin position="4"/>
        <end position="100"/>
    </location>
</feature>
<feature type="binding site" evidence="4">
    <location>
        <begin position="17"/>
        <end position="20"/>
    </location>
    <ligand>
        <name>CoA</name>
        <dbReference type="ChEBI" id="CHEBI:57287"/>
    </ligand>
</feature>
<dbReference type="HAMAP" id="MF_01988">
    <property type="entry name" value="Succ_CoA_alpha"/>
    <property type="match status" value="1"/>
</dbReference>
<dbReference type="PIRSF" id="PIRSF001553">
    <property type="entry name" value="SucCS_alpha"/>
    <property type="match status" value="1"/>
</dbReference>
<keyword evidence="9" id="KW-1185">Reference proteome</keyword>
<reference evidence="9" key="1">
    <citation type="submission" date="2023-12" db="EMBL/GenBank/DDBJ databases">
        <title>Novel isolates from deep terrestrial aquifers shed light on the physiology and ecology of the class Limnochordia.</title>
        <authorList>
            <person name="Karnachuk O.V."/>
            <person name="Lukina A.P."/>
            <person name="Avakyan M.R."/>
            <person name="Kadnikov V."/>
            <person name="Begmatov S."/>
            <person name="Beletsky A.V."/>
            <person name="Mardanov A.V."/>
            <person name="Ravin N.V."/>
        </authorList>
    </citation>
    <scope>NUCLEOTIDE SEQUENCE [LARGE SCALE GENOMIC DNA]</scope>
    <source>
        <strain evidence="9">LN</strain>
    </source>
</reference>
<evidence type="ECO:0000256" key="1">
    <source>
        <dbReference type="ARBA" id="ARBA00022532"/>
    </source>
</evidence>
<evidence type="ECO:0000259" key="7">
    <source>
        <dbReference type="SMART" id="SM00881"/>
    </source>
</evidence>
<evidence type="ECO:0000313" key="8">
    <source>
        <dbReference type="EMBL" id="WRP14667.1"/>
    </source>
</evidence>
<dbReference type="EC" id="6.2.1.5" evidence="4"/>
<feature type="active site" description="Tele-phosphohistidine intermediate" evidence="4">
    <location>
        <position position="247"/>
    </location>
</feature>
<dbReference type="Gene3D" id="3.40.50.261">
    <property type="entry name" value="Succinyl-CoA synthetase domains"/>
    <property type="match status" value="1"/>
</dbReference>
<dbReference type="EMBL" id="CP141614">
    <property type="protein sequence ID" value="WRP14667.1"/>
    <property type="molecule type" value="Genomic_DNA"/>
</dbReference>
<dbReference type="SMART" id="SM00881">
    <property type="entry name" value="CoA_binding"/>
    <property type="match status" value="1"/>
</dbReference>
<dbReference type="InterPro" id="IPR005810">
    <property type="entry name" value="CoA_lig_alpha"/>
</dbReference>
<dbReference type="GO" id="GO:0004775">
    <property type="term" value="F:succinate-CoA ligase (ADP-forming) activity"/>
    <property type="evidence" value="ECO:0007669"/>
    <property type="project" value="UniProtKB-EC"/>
</dbReference>
<dbReference type="Pfam" id="PF02629">
    <property type="entry name" value="CoA_binding"/>
    <property type="match status" value="1"/>
</dbReference>
<evidence type="ECO:0000256" key="4">
    <source>
        <dbReference type="HAMAP-Rule" id="MF_01988"/>
    </source>
</evidence>
<comment type="function">
    <text evidence="4 6">Succinyl-CoA synthetase functions in the citric acid cycle (TCA), coupling the hydrolysis of succinyl-CoA to the synthesis of either ATP or GTP and thus represents the only step of substrate-level phosphorylation in the TCA. The alpha subunit of the enzyme binds the substrates coenzyme A and phosphate, while succinate binding and nucleotide specificity is provided by the beta subunit.</text>
</comment>
<feature type="binding site" evidence="4">
    <location>
        <position position="43"/>
    </location>
    <ligand>
        <name>CoA</name>
        <dbReference type="ChEBI" id="CHEBI:57287"/>
    </ligand>
</feature>
<evidence type="ECO:0000313" key="9">
    <source>
        <dbReference type="Proteomes" id="UP001333102"/>
    </source>
</evidence>
<feature type="binding site" evidence="4">
    <location>
        <position position="159"/>
    </location>
    <ligand>
        <name>substrate</name>
        <note>ligand shared with subunit beta</note>
    </ligand>
</feature>
<protein>
    <recommendedName>
        <fullName evidence="4">Succinate--CoA ligase [ADP-forming] subunit alpha</fullName>
        <ecNumber evidence="4">6.2.1.5</ecNumber>
    </recommendedName>
    <alternativeName>
        <fullName evidence="4">Succinyl-CoA synthetase subunit alpha</fullName>
        <shortName evidence="4">SCS-alpha</shortName>
    </alternativeName>
</protein>
<comment type="subunit">
    <text evidence="4 6">Heterotetramer of two alpha and two beta subunits.</text>
</comment>
<keyword evidence="1 4" id="KW-0816">Tricarboxylic acid cycle</keyword>
<dbReference type="InterPro" id="IPR005811">
    <property type="entry name" value="SUCC_ACL_C"/>
</dbReference>
<dbReference type="Gene3D" id="3.40.50.720">
    <property type="entry name" value="NAD(P)-binding Rossmann-like Domain"/>
    <property type="match status" value="1"/>
</dbReference>
<evidence type="ECO:0000256" key="5">
    <source>
        <dbReference type="RuleBase" id="RU000677"/>
    </source>
</evidence>
<proteinExistence type="inferred from homology"/>
<gene>
    <name evidence="4 8" type="primary">sucD</name>
    <name evidence="8" type="ORF">VLY81_00410</name>
</gene>
<dbReference type="NCBIfam" id="TIGR01019">
    <property type="entry name" value="sucCoAalpha"/>
    <property type="match status" value="1"/>
</dbReference>
<dbReference type="PRINTS" id="PR01798">
    <property type="entry name" value="SCOASYNTHASE"/>
</dbReference>
<name>A0ABZ1BPE1_9FIRM</name>
<dbReference type="Pfam" id="PF00549">
    <property type="entry name" value="Ligase_CoA"/>
    <property type="match status" value="1"/>
</dbReference>
<sequence>MAILVDRGTRLLVQGITGREGAFHTARMLEYGTQVVGGVTPGKGGSTVEGVPVFDTVQEARAATGANASIIFVPAGFAADAALEAIEAGLELVVIITEGIPVQDMLQVVARARQRGTRLIGPNCPGLISPGEALVGILPGRVFTPGPVGLVSRSGTLTYEVVHLLSQAGIGQSTCVGVGGDPIVGTRFVDVLARFEEDPATRAVVLIGEIGGTDEEEAAAFIRERVTKPVVAFISGRTAPPGKRMGHAGAIISGRLGTPQSKVEALRAAHVPVADSIDEIVRLVGERLGRPTVASRA</sequence>
<comment type="catalytic activity">
    <reaction evidence="4">
        <text>GTP + succinate + CoA = succinyl-CoA + GDP + phosphate</text>
        <dbReference type="Rhea" id="RHEA:22120"/>
        <dbReference type="ChEBI" id="CHEBI:30031"/>
        <dbReference type="ChEBI" id="CHEBI:37565"/>
        <dbReference type="ChEBI" id="CHEBI:43474"/>
        <dbReference type="ChEBI" id="CHEBI:57287"/>
        <dbReference type="ChEBI" id="CHEBI:57292"/>
        <dbReference type="ChEBI" id="CHEBI:58189"/>
    </reaction>
</comment>